<dbReference type="InterPro" id="IPR024344">
    <property type="entry name" value="MDMPI_metal-binding"/>
</dbReference>
<dbReference type="GO" id="GO:0046872">
    <property type="term" value="F:metal ion binding"/>
    <property type="evidence" value="ECO:0007669"/>
    <property type="project" value="InterPro"/>
</dbReference>
<feature type="domain" description="Mycothiol-dependent maleylpyruvate isomerase metal-binding" evidence="1">
    <location>
        <begin position="10"/>
        <end position="94"/>
    </location>
</feature>
<dbReference type="InterPro" id="IPR017517">
    <property type="entry name" value="Maleyloyr_isom"/>
</dbReference>
<organism evidence="2 3">
    <name type="scientific">Pseudonocardia endophytica</name>
    <dbReference type="NCBI Taxonomy" id="401976"/>
    <lineage>
        <taxon>Bacteria</taxon>
        <taxon>Bacillati</taxon>
        <taxon>Actinomycetota</taxon>
        <taxon>Actinomycetes</taxon>
        <taxon>Pseudonocardiales</taxon>
        <taxon>Pseudonocardiaceae</taxon>
        <taxon>Pseudonocardia</taxon>
    </lineage>
</organism>
<reference evidence="2 3" key="1">
    <citation type="submission" date="2019-03" db="EMBL/GenBank/DDBJ databases">
        <title>Sequencing the genomes of 1000 actinobacteria strains.</title>
        <authorList>
            <person name="Klenk H.-P."/>
        </authorList>
    </citation>
    <scope>NUCLEOTIDE SEQUENCE [LARGE SCALE GENOMIC DNA]</scope>
    <source>
        <strain evidence="2 3">DSM 44969</strain>
    </source>
</reference>
<dbReference type="NCBIfam" id="TIGR03083">
    <property type="entry name" value="maleylpyruvate isomerase family mycothiol-dependent enzyme"/>
    <property type="match status" value="1"/>
</dbReference>
<evidence type="ECO:0000259" key="1">
    <source>
        <dbReference type="Pfam" id="PF11716"/>
    </source>
</evidence>
<sequence length="208" mass="22007">MADTMGMAVAERADMAEFLAGLTPEQWDAPTLCEGWSTRDVVAHMYGYEDAGFSGFAARLLRSGLNGDRANAAVVAEQAGVSPPELLAKARSCVRPRGFTTLFGGRIALTDCMIHQQDVRRPLGLHRDVPADRLTVALDFARTAPPIRAKPRVAGLRLVATDLGWTAGDGPSVEGPGEALLMAVAGRRAAVDELTGPGVATLRDRIDG</sequence>
<gene>
    <name evidence="2" type="ORF">EV378_4980</name>
</gene>
<evidence type="ECO:0000313" key="3">
    <source>
        <dbReference type="Proteomes" id="UP000295560"/>
    </source>
</evidence>
<dbReference type="EMBL" id="SMFZ01000002">
    <property type="protein sequence ID" value="TCK21006.1"/>
    <property type="molecule type" value="Genomic_DNA"/>
</dbReference>
<proteinExistence type="predicted"/>
<dbReference type="SUPFAM" id="SSF109854">
    <property type="entry name" value="DinB/YfiT-like putative metalloenzymes"/>
    <property type="match status" value="1"/>
</dbReference>
<dbReference type="Gene3D" id="1.20.120.450">
    <property type="entry name" value="dinb family like domain"/>
    <property type="match status" value="1"/>
</dbReference>
<protein>
    <submittedName>
        <fullName evidence="2">Uncharacterized protein (TIGR03083 family)</fullName>
    </submittedName>
</protein>
<dbReference type="InterPro" id="IPR034660">
    <property type="entry name" value="DinB/YfiT-like"/>
</dbReference>
<keyword evidence="3" id="KW-1185">Reference proteome</keyword>
<dbReference type="Pfam" id="PF11716">
    <property type="entry name" value="MDMPI_N"/>
    <property type="match status" value="1"/>
</dbReference>
<dbReference type="AlphaFoldDB" id="A0A4V2PHJ6"/>
<dbReference type="RefSeq" id="WP_243653752.1">
    <property type="nucleotide sequence ID" value="NZ_SMFZ01000002.1"/>
</dbReference>
<evidence type="ECO:0000313" key="2">
    <source>
        <dbReference type="EMBL" id="TCK21006.1"/>
    </source>
</evidence>
<dbReference type="Proteomes" id="UP000295560">
    <property type="component" value="Unassembled WGS sequence"/>
</dbReference>
<name>A0A4V2PHJ6_PSEEN</name>
<comment type="caution">
    <text evidence="2">The sequence shown here is derived from an EMBL/GenBank/DDBJ whole genome shotgun (WGS) entry which is preliminary data.</text>
</comment>
<accession>A0A4V2PHJ6</accession>